<reference evidence="1 2" key="1">
    <citation type="submission" date="2014-04" db="EMBL/GenBank/DDBJ databases">
        <authorList>
            <consortium name="DOE Joint Genome Institute"/>
            <person name="Kuo A."/>
            <person name="Kohler A."/>
            <person name="Nagy L.G."/>
            <person name="Floudas D."/>
            <person name="Copeland A."/>
            <person name="Barry K.W."/>
            <person name="Cichocki N."/>
            <person name="Veneault-Fourrey C."/>
            <person name="LaButti K."/>
            <person name="Lindquist E.A."/>
            <person name="Lipzen A."/>
            <person name="Lundell T."/>
            <person name="Morin E."/>
            <person name="Murat C."/>
            <person name="Sun H."/>
            <person name="Tunlid A."/>
            <person name="Henrissat B."/>
            <person name="Grigoriev I.V."/>
            <person name="Hibbett D.S."/>
            <person name="Martin F."/>
            <person name="Nordberg H.P."/>
            <person name="Cantor M.N."/>
            <person name="Hua S.X."/>
        </authorList>
    </citation>
    <scope>NUCLEOTIDE SEQUENCE [LARGE SCALE GENOMIC DNA]</scope>
    <source>
        <strain evidence="1 2">Foug A</strain>
    </source>
</reference>
<dbReference type="InParanoid" id="A0A0C3E5Z8"/>
<dbReference type="EMBL" id="KN822035">
    <property type="protein sequence ID" value="KIM63446.1"/>
    <property type="molecule type" value="Genomic_DNA"/>
</dbReference>
<name>A0A0C3E5Z8_9AGAM</name>
<dbReference type="OrthoDB" id="2687078at2759"/>
<accession>A0A0C3E5Z8</accession>
<organism evidence="1 2">
    <name type="scientific">Scleroderma citrinum Foug A</name>
    <dbReference type="NCBI Taxonomy" id="1036808"/>
    <lineage>
        <taxon>Eukaryota</taxon>
        <taxon>Fungi</taxon>
        <taxon>Dikarya</taxon>
        <taxon>Basidiomycota</taxon>
        <taxon>Agaricomycotina</taxon>
        <taxon>Agaricomycetes</taxon>
        <taxon>Agaricomycetidae</taxon>
        <taxon>Boletales</taxon>
        <taxon>Sclerodermatineae</taxon>
        <taxon>Sclerodermataceae</taxon>
        <taxon>Scleroderma</taxon>
    </lineage>
</organism>
<protein>
    <submittedName>
        <fullName evidence="1">Uncharacterized protein</fullName>
    </submittedName>
</protein>
<evidence type="ECO:0000313" key="1">
    <source>
        <dbReference type="EMBL" id="KIM63446.1"/>
    </source>
</evidence>
<evidence type="ECO:0000313" key="2">
    <source>
        <dbReference type="Proteomes" id="UP000053989"/>
    </source>
</evidence>
<dbReference type="HOGENOM" id="CLU_014768_1_0_1"/>
<sequence length="387" mass="42321">MSETPGNMQSTMDDTQASFPNRFTLENVAAVYSKFKASFSNNERQVAARALLRHNIHVDGTHYQAKSPGGLHSCYVGLPSSSSDDEEHTLFRAEIVQASLKDIFDAIAMQDWLDSGISFLICCPGKEVSETLKLEQVSVDLYITPCELQETSEQIGGDVTVMVQAFCQEFIVPHLHRFTQRCCKEGISAPKLRSLVSPINAKGPRYLPPPLSATGCHIQCSSIPQTNFEENVTNPSPKVACDPSTPSAAIHHAAELATPKKIVDLKKVVATPPSLQLAILELKKTAATFPSPLPAKQNISSPIASIPLVLSKDTMTFGPALLSLGPHSDTVVDRFKLGNEFLPKMWELVSSVRSSKWEQTLRSSPYNLTYEQALNLTHAMQADVQST</sequence>
<gene>
    <name evidence="1" type="ORF">SCLCIDRAFT_24338</name>
</gene>
<keyword evidence="2" id="KW-1185">Reference proteome</keyword>
<proteinExistence type="predicted"/>
<reference evidence="2" key="2">
    <citation type="submission" date="2015-01" db="EMBL/GenBank/DDBJ databases">
        <title>Evolutionary Origins and Diversification of the Mycorrhizal Mutualists.</title>
        <authorList>
            <consortium name="DOE Joint Genome Institute"/>
            <consortium name="Mycorrhizal Genomics Consortium"/>
            <person name="Kohler A."/>
            <person name="Kuo A."/>
            <person name="Nagy L.G."/>
            <person name="Floudas D."/>
            <person name="Copeland A."/>
            <person name="Barry K.W."/>
            <person name="Cichocki N."/>
            <person name="Veneault-Fourrey C."/>
            <person name="LaButti K."/>
            <person name="Lindquist E.A."/>
            <person name="Lipzen A."/>
            <person name="Lundell T."/>
            <person name="Morin E."/>
            <person name="Murat C."/>
            <person name="Riley R."/>
            <person name="Ohm R."/>
            <person name="Sun H."/>
            <person name="Tunlid A."/>
            <person name="Henrissat B."/>
            <person name="Grigoriev I.V."/>
            <person name="Hibbett D.S."/>
            <person name="Martin F."/>
        </authorList>
    </citation>
    <scope>NUCLEOTIDE SEQUENCE [LARGE SCALE GENOMIC DNA]</scope>
    <source>
        <strain evidence="2">Foug A</strain>
    </source>
</reference>
<dbReference type="AlphaFoldDB" id="A0A0C3E5Z8"/>
<dbReference type="Proteomes" id="UP000053989">
    <property type="component" value="Unassembled WGS sequence"/>
</dbReference>